<dbReference type="AlphaFoldDB" id="G4ZGY3"/>
<dbReference type="SMR" id="G4ZGY3"/>
<keyword evidence="2" id="KW-1185">Reference proteome</keyword>
<dbReference type="InterPro" id="IPR052050">
    <property type="entry name" value="SecEffector_AnkRepeat"/>
</dbReference>
<evidence type="ECO:0000313" key="1">
    <source>
        <dbReference type="EMBL" id="EGZ18608.1"/>
    </source>
</evidence>
<evidence type="ECO:0000313" key="2">
    <source>
        <dbReference type="Proteomes" id="UP000002640"/>
    </source>
</evidence>
<reference evidence="1 2" key="1">
    <citation type="journal article" date="2006" name="Science">
        <title>Phytophthora genome sequences uncover evolutionary origins and mechanisms of pathogenesis.</title>
        <authorList>
            <person name="Tyler B.M."/>
            <person name="Tripathy S."/>
            <person name="Zhang X."/>
            <person name="Dehal P."/>
            <person name="Jiang R.H."/>
            <person name="Aerts A."/>
            <person name="Arredondo F.D."/>
            <person name="Baxter L."/>
            <person name="Bensasson D."/>
            <person name="Beynon J.L."/>
            <person name="Chapman J."/>
            <person name="Damasceno C.M."/>
            <person name="Dorrance A.E."/>
            <person name="Dou D."/>
            <person name="Dickerman A.W."/>
            <person name="Dubchak I.L."/>
            <person name="Garbelotto M."/>
            <person name="Gijzen M."/>
            <person name="Gordon S.G."/>
            <person name="Govers F."/>
            <person name="Grunwald N.J."/>
            <person name="Huang W."/>
            <person name="Ivors K.L."/>
            <person name="Jones R.W."/>
            <person name="Kamoun S."/>
            <person name="Krampis K."/>
            <person name="Lamour K.H."/>
            <person name="Lee M.K."/>
            <person name="McDonald W.H."/>
            <person name="Medina M."/>
            <person name="Meijer H.J."/>
            <person name="Nordberg E.K."/>
            <person name="Maclean D.J."/>
            <person name="Ospina-Giraldo M.D."/>
            <person name="Morris P.F."/>
            <person name="Phuntumart V."/>
            <person name="Putnam N.H."/>
            <person name="Rash S."/>
            <person name="Rose J.K."/>
            <person name="Sakihama Y."/>
            <person name="Salamov A.A."/>
            <person name="Savidor A."/>
            <person name="Scheuring C.F."/>
            <person name="Smith B.M."/>
            <person name="Sobral B.W."/>
            <person name="Terry A."/>
            <person name="Torto-Alalibo T.A."/>
            <person name="Win J."/>
            <person name="Xu Z."/>
            <person name="Zhang H."/>
            <person name="Grigoriev I.V."/>
            <person name="Rokhsar D.S."/>
            <person name="Boore J.L."/>
        </authorList>
    </citation>
    <scope>NUCLEOTIDE SEQUENCE [LARGE SCALE GENOMIC DNA]</scope>
    <source>
        <strain evidence="1 2">P6497</strain>
    </source>
</reference>
<dbReference type="RefSeq" id="XP_009527666.1">
    <property type="nucleotide sequence ID" value="XM_009529371.1"/>
</dbReference>
<dbReference type="SUPFAM" id="SSF48403">
    <property type="entry name" value="Ankyrin repeat"/>
    <property type="match status" value="1"/>
</dbReference>
<name>G4ZGY3_PHYSP</name>
<dbReference type="GeneID" id="20641973"/>
<gene>
    <name evidence="1" type="ORF">PHYSODRAFT_301192</name>
</gene>
<dbReference type="KEGG" id="psoj:PHYSODRAFT_301192"/>
<organism evidence="1 2">
    <name type="scientific">Phytophthora sojae (strain P6497)</name>
    <name type="common">Soybean stem and root rot agent</name>
    <name type="synonym">Phytophthora megasperma f. sp. glycines</name>
    <dbReference type="NCBI Taxonomy" id="1094619"/>
    <lineage>
        <taxon>Eukaryota</taxon>
        <taxon>Sar</taxon>
        <taxon>Stramenopiles</taxon>
        <taxon>Oomycota</taxon>
        <taxon>Peronosporomycetes</taxon>
        <taxon>Peronosporales</taxon>
        <taxon>Peronosporaceae</taxon>
        <taxon>Phytophthora</taxon>
    </lineage>
</organism>
<dbReference type="Proteomes" id="UP000002640">
    <property type="component" value="Unassembled WGS sequence"/>
</dbReference>
<dbReference type="InterPro" id="IPR036770">
    <property type="entry name" value="Ankyrin_rpt-contain_sf"/>
</dbReference>
<dbReference type="InParanoid" id="G4ZGY3"/>
<protein>
    <submittedName>
        <fullName evidence="1">Uncharacterized protein</fullName>
    </submittedName>
</protein>
<dbReference type="Gene3D" id="1.25.40.20">
    <property type="entry name" value="Ankyrin repeat-containing domain"/>
    <property type="match status" value="1"/>
</dbReference>
<accession>G4ZGY3</accession>
<dbReference type="EMBL" id="JH159154">
    <property type="protein sequence ID" value="EGZ18608.1"/>
    <property type="molecule type" value="Genomic_DNA"/>
</dbReference>
<dbReference type="PANTHER" id="PTHR46586:SF3">
    <property type="entry name" value="ANKYRIN REPEAT-CONTAINING PROTEIN"/>
    <property type="match status" value="1"/>
</dbReference>
<proteinExistence type="predicted"/>
<sequence>MAKREREDSAAQVAAAFKHARVAAYQADEDGDDAVQAASAAPPSKLKGVRFPVEITVLPHILRQLEDFLLTPDEAMYEAAASGQVARVEELLHRFDCKLLDPFTLAAGNGHVAVVQVMLPELLKPRSEPDRDTWEAILDGFFAAGENVHLVILLVLRPFLTRARNRKRKYEAYETATHLLENAAGQGHLGIVRFMITHATSMYVNGMNAEDESLALERAISGKHMDVVEYLLNLDVAGFRLDFSGSFSAALDAGLYELADRIYDVYARARPRRKLLHELAHYDYVEAVKYLLGKGIGLHLVDALFEKAAMGCAVAVVEFLWSSFKLSPGLFDQVFEKTATTGWNRREVVPILYKKKRPASQIVLRVIGLTGSTTVLKLLLENEPIPDESIVAAFERATSSNLRRKTRIIELLYKRECISSELLTRALVVAVVQGSTKDVELLRGDSRILPQVVDKTFIDVALGGRGSRMKKLYESQLVSPEAIFEAFITAVSGTKRQNVTHLASYLSNGTRVPQHLKDSGFVCAARHGQMQAIAALNRDEKEEWSLGVLQEALEAARNNSIRNYIRTVTCNQLFNRRVRGRLEAVAKFLADWTEESKAE</sequence>
<dbReference type="PANTHER" id="PTHR46586">
    <property type="entry name" value="ANKYRIN REPEAT-CONTAINING PROTEIN"/>
    <property type="match status" value="1"/>
</dbReference>